<organism evidence="1">
    <name type="scientific">Siphoviridae sp. ctR5S1</name>
    <dbReference type="NCBI Taxonomy" id="2825498"/>
    <lineage>
        <taxon>Viruses</taxon>
        <taxon>Duplodnaviria</taxon>
        <taxon>Heunggongvirae</taxon>
        <taxon>Uroviricota</taxon>
        <taxon>Caudoviricetes</taxon>
    </lineage>
</organism>
<name>A0A8S5PZB0_9CAUD</name>
<reference evidence="1" key="1">
    <citation type="journal article" date="2021" name="Proc. Natl. Acad. Sci. U.S.A.">
        <title>A Catalog of Tens of Thousands of Viruses from Human Metagenomes Reveals Hidden Associations with Chronic Diseases.</title>
        <authorList>
            <person name="Tisza M.J."/>
            <person name="Buck C.B."/>
        </authorList>
    </citation>
    <scope>NUCLEOTIDE SEQUENCE</scope>
    <source>
        <strain evidence="1">CtR5S1</strain>
    </source>
</reference>
<sequence length="72" mass="7448">MAKAVAEPERIALATVAAKYADGLSLIFDGQTAATTKHYKCNTAVAFAAGSRVVCLRISGSWVAAFAFGNPV</sequence>
<proteinExistence type="predicted"/>
<accession>A0A8S5PZB0</accession>
<protein>
    <submittedName>
        <fullName evidence="1">Uncharacterized protein</fullName>
    </submittedName>
</protein>
<evidence type="ECO:0000313" key="1">
    <source>
        <dbReference type="EMBL" id="DAE12399.1"/>
    </source>
</evidence>
<dbReference type="EMBL" id="BK015550">
    <property type="protein sequence ID" value="DAE12399.1"/>
    <property type="molecule type" value="Genomic_DNA"/>
</dbReference>